<feature type="transmembrane region" description="Helical" evidence="1">
    <location>
        <begin position="65"/>
        <end position="85"/>
    </location>
</feature>
<sequence length="94" mass="10104">MPNVFRWWLVPSLASALAALLLVNAVRTPQHEGPLLVLGILASLPWSLALMALDLAPGFAERAGIVVGAGLLINTGLLWALCALWRARRRKRAG</sequence>
<reference evidence="2 3" key="1">
    <citation type="submission" date="2023-07" db="EMBL/GenBank/DDBJ databases">
        <title>Sorghum-associated microbial communities from plants grown in Nebraska, USA.</title>
        <authorList>
            <person name="Schachtman D."/>
        </authorList>
    </citation>
    <scope>NUCLEOTIDE SEQUENCE [LARGE SCALE GENOMIC DNA]</scope>
    <source>
        <strain evidence="2 3">DS1607</strain>
    </source>
</reference>
<name>A0ABT9S9M6_9BURK</name>
<protein>
    <recommendedName>
        <fullName evidence="4">Integral membrane protein</fullName>
    </recommendedName>
</protein>
<feature type="transmembrane region" description="Helical" evidence="1">
    <location>
        <begin position="35"/>
        <end position="53"/>
    </location>
</feature>
<evidence type="ECO:0000313" key="2">
    <source>
        <dbReference type="EMBL" id="MDP9900436.1"/>
    </source>
</evidence>
<evidence type="ECO:0008006" key="4">
    <source>
        <dbReference type="Google" id="ProtNLM"/>
    </source>
</evidence>
<proteinExistence type="predicted"/>
<keyword evidence="1" id="KW-0472">Membrane</keyword>
<comment type="caution">
    <text evidence="2">The sequence shown here is derived from an EMBL/GenBank/DDBJ whole genome shotgun (WGS) entry which is preliminary data.</text>
</comment>
<keyword evidence="3" id="KW-1185">Reference proteome</keyword>
<organism evidence="2 3">
    <name type="scientific">Variovorax ginsengisoli</name>
    <dbReference type="NCBI Taxonomy" id="363844"/>
    <lineage>
        <taxon>Bacteria</taxon>
        <taxon>Pseudomonadati</taxon>
        <taxon>Pseudomonadota</taxon>
        <taxon>Betaproteobacteria</taxon>
        <taxon>Burkholderiales</taxon>
        <taxon>Comamonadaceae</taxon>
        <taxon>Variovorax</taxon>
    </lineage>
</organism>
<dbReference type="EMBL" id="JAUSRO010000007">
    <property type="protein sequence ID" value="MDP9900436.1"/>
    <property type="molecule type" value="Genomic_DNA"/>
</dbReference>
<keyword evidence="1" id="KW-1133">Transmembrane helix</keyword>
<evidence type="ECO:0000256" key="1">
    <source>
        <dbReference type="SAM" id="Phobius"/>
    </source>
</evidence>
<dbReference type="Proteomes" id="UP001226867">
    <property type="component" value="Unassembled WGS sequence"/>
</dbReference>
<feature type="transmembrane region" description="Helical" evidence="1">
    <location>
        <begin position="6"/>
        <end position="23"/>
    </location>
</feature>
<evidence type="ECO:0000313" key="3">
    <source>
        <dbReference type="Proteomes" id="UP001226867"/>
    </source>
</evidence>
<gene>
    <name evidence="2" type="ORF">J2W36_002699</name>
</gene>
<accession>A0ABT9S9M6</accession>
<keyword evidence="1" id="KW-0812">Transmembrane</keyword>
<dbReference type="RefSeq" id="WP_307690235.1">
    <property type="nucleotide sequence ID" value="NZ_JAUSRO010000007.1"/>
</dbReference>